<dbReference type="STRING" id="178355.SAMN04488062_102248"/>
<evidence type="ECO:0000313" key="2">
    <source>
        <dbReference type="Proteomes" id="UP000199274"/>
    </source>
</evidence>
<dbReference type="AlphaFoldDB" id="A0A1G7XDB4"/>
<evidence type="ECO:0000313" key="1">
    <source>
        <dbReference type="EMBL" id="SDG81580.1"/>
    </source>
</evidence>
<keyword evidence="2" id="KW-1185">Reference proteome</keyword>
<accession>A0A1G7XDB4</accession>
<gene>
    <name evidence="1" type="ORF">SAMN04488062_102248</name>
</gene>
<dbReference type="Proteomes" id="UP000199274">
    <property type="component" value="Unassembled WGS sequence"/>
</dbReference>
<dbReference type="OrthoDB" id="1356525at2"/>
<dbReference type="EMBL" id="FNDB01000002">
    <property type="protein sequence ID" value="SDG81580.1"/>
    <property type="molecule type" value="Genomic_DNA"/>
</dbReference>
<dbReference type="RefSeq" id="WP_091255183.1">
    <property type="nucleotide sequence ID" value="NZ_FNDB01000002.1"/>
</dbReference>
<protein>
    <submittedName>
        <fullName evidence="1">Uncharacterized protein</fullName>
    </submittedName>
</protein>
<name>A0A1G7XDB4_9FLAO</name>
<organism evidence="1 2">
    <name type="scientific">Flavobacterium omnivorum</name>
    <dbReference type="NCBI Taxonomy" id="178355"/>
    <lineage>
        <taxon>Bacteria</taxon>
        <taxon>Pseudomonadati</taxon>
        <taxon>Bacteroidota</taxon>
        <taxon>Flavobacteriia</taxon>
        <taxon>Flavobacteriales</taxon>
        <taxon>Flavobacteriaceae</taxon>
        <taxon>Flavobacterium</taxon>
    </lineage>
</organism>
<proteinExistence type="predicted"/>
<sequence>MLKNKLKINLFGEAWTLKRITISNEQKNDWEKIALKMNQSLCQAIIDPYFYYILNEDTIQSMNDLVLIKIGGLINNQKNQIEIWYKNRKVQKLKINDLQEELLLFPLYNTSVSRINPDYETGIYIEQKEIGLIGSYEIRMNDFNINNLEFHLLEVDGMIILKNLKYQNQNLKSVKSDALITFQNGFEVRDSIQD</sequence>
<reference evidence="2" key="1">
    <citation type="submission" date="2016-10" db="EMBL/GenBank/DDBJ databases">
        <authorList>
            <person name="Varghese N."/>
            <person name="Submissions S."/>
        </authorList>
    </citation>
    <scope>NUCLEOTIDE SEQUENCE [LARGE SCALE GENOMIC DNA]</scope>
    <source>
        <strain evidence="2">CGMCC 1.2747</strain>
    </source>
</reference>